<protein>
    <submittedName>
        <fullName evidence="2">Uncharacterized protein</fullName>
    </submittedName>
</protein>
<dbReference type="PaxDb" id="123214-PERMA_0691"/>
<name>C0QP82_PERMH</name>
<feature type="transmembrane region" description="Helical" evidence="1">
    <location>
        <begin position="6"/>
        <end position="39"/>
    </location>
</feature>
<dbReference type="STRING" id="123214.PERMA_0691"/>
<keyword evidence="1" id="KW-0472">Membrane</keyword>
<sequence>MMRFVLGFFFLIIGILGIILPVIPGVPFLVLSGFLLGIISDRTVVKTLKKFKVKDGKNRLWDRVINYVIIRYIHRKKAVN</sequence>
<dbReference type="AlphaFoldDB" id="C0QP82"/>
<keyword evidence="1" id="KW-0812">Transmembrane</keyword>
<reference evidence="2 3" key="1">
    <citation type="journal article" date="2009" name="J. Bacteriol.">
        <title>Complete and draft genome sequences of six members of the Aquificales.</title>
        <authorList>
            <person name="Reysenbach A.L."/>
            <person name="Hamamura N."/>
            <person name="Podar M."/>
            <person name="Griffiths E."/>
            <person name="Ferreira S."/>
            <person name="Hochstein R."/>
            <person name="Heidelberg J."/>
            <person name="Johnson J."/>
            <person name="Mead D."/>
            <person name="Pohorille A."/>
            <person name="Sarmiento M."/>
            <person name="Schweighofer K."/>
            <person name="Seshadri R."/>
            <person name="Voytek M.A."/>
        </authorList>
    </citation>
    <scope>NUCLEOTIDE SEQUENCE [LARGE SCALE GENOMIC DNA]</scope>
    <source>
        <strain evidence="3">DSM 14350 / EX-H1</strain>
    </source>
</reference>
<evidence type="ECO:0000256" key="1">
    <source>
        <dbReference type="SAM" id="Phobius"/>
    </source>
</evidence>
<organism evidence="2 3">
    <name type="scientific">Persephonella marina (strain DSM 14350 / EX-H1)</name>
    <dbReference type="NCBI Taxonomy" id="123214"/>
    <lineage>
        <taxon>Bacteria</taxon>
        <taxon>Pseudomonadati</taxon>
        <taxon>Aquificota</taxon>
        <taxon>Aquificia</taxon>
        <taxon>Aquificales</taxon>
        <taxon>Hydrogenothermaceae</taxon>
        <taxon>Persephonella</taxon>
    </lineage>
</organism>
<keyword evidence="1" id="KW-1133">Transmembrane helix</keyword>
<evidence type="ECO:0000313" key="3">
    <source>
        <dbReference type="Proteomes" id="UP000001366"/>
    </source>
</evidence>
<keyword evidence="3" id="KW-1185">Reference proteome</keyword>
<dbReference type="HOGENOM" id="CLU_2586640_0_0_0"/>
<accession>C0QP82</accession>
<evidence type="ECO:0000313" key="2">
    <source>
        <dbReference type="EMBL" id="ACO04634.1"/>
    </source>
</evidence>
<proteinExistence type="predicted"/>
<dbReference type="Proteomes" id="UP000001366">
    <property type="component" value="Chromosome"/>
</dbReference>
<dbReference type="EMBL" id="CP001230">
    <property type="protein sequence ID" value="ACO04634.1"/>
    <property type="molecule type" value="Genomic_DNA"/>
</dbReference>
<dbReference type="KEGG" id="pmx:PERMA_0691"/>
<gene>
    <name evidence="2" type="ordered locus">PERMA_0691</name>
</gene>